<feature type="domain" description="Homeobox" evidence="3">
    <location>
        <begin position="140"/>
        <end position="200"/>
    </location>
</feature>
<reference evidence="4" key="2">
    <citation type="submission" date="2020-11" db="EMBL/GenBank/DDBJ databases">
        <authorList>
            <person name="Cecchin M."/>
            <person name="Marcolungo L."/>
            <person name="Rossato M."/>
            <person name="Girolomoni L."/>
            <person name="Cosentino E."/>
            <person name="Cuine S."/>
            <person name="Li-Beisson Y."/>
            <person name="Delledonne M."/>
            <person name="Ballottari M."/>
        </authorList>
    </citation>
    <scope>NUCLEOTIDE SEQUENCE</scope>
    <source>
        <strain evidence="4">211/11P</strain>
        <tissue evidence="4">Whole cell</tissue>
    </source>
</reference>
<accession>A0A9D4TMB4</accession>
<feature type="DNA-binding region" description="Homeobox" evidence="1">
    <location>
        <begin position="142"/>
        <end position="201"/>
    </location>
</feature>
<feature type="region of interest" description="Disordered" evidence="2">
    <location>
        <begin position="196"/>
        <end position="314"/>
    </location>
</feature>
<feature type="compositionally biased region" description="Low complexity" evidence="2">
    <location>
        <begin position="265"/>
        <end position="277"/>
    </location>
</feature>
<proteinExistence type="predicted"/>
<feature type="compositionally biased region" description="Basic and acidic residues" evidence="2">
    <location>
        <begin position="305"/>
        <end position="314"/>
    </location>
</feature>
<feature type="region of interest" description="Disordered" evidence="2">
    <location>
        <begin position="106"/>
        <end position="139"/>
    </location>
</feature>
<reference evidence="4" key="1">
    <citation type="journal article" date="2019" name="Plant J.">
        <title>Chlorella vulgaris genome assembly and annotation reveals the molecular basis for metabolic acclimation to high light conditions.</title>
        <authorList>
            <person name="Cecchin M."/>
            <person name="Marcolungo L."/>
            <person name="Rossato M."/>
            <person name="Girolomoni L."/>
            <person name="Cosentino E."/>
            <person name="Cuine S."/>
            <person name="Li-Beisson Y."/>
            <person name="Delledonne M."/>
            <person name="Ballottari M."/>
        </authorList>
    </citation>
    <scope>NUCLEOTIDE SEQUENCE</scope>
    <source>
        <strain evidence="4">211/11P</strain>
    </source>
</reference>
<dbReference type="Proteomes" id="UP001055712">
    <property type="component" value="Unassembled WGS sequence"/>
</dbReference>
<evidence type="ECO:0000313" key="5">
    <source>
        <dbReference type="Proteomes" id="UP001055712"/>
    </source>
</evidence>
<protein>
    <recommendedName>
        <fullName evidence="3">Homeobox domain-containing protein</fullName>
    </recommendedName>
</protein>
<organism evidence="4 5">
    <name type="scientific">Chlorella vulgaris</name>
    <name type="common">Green alga</name>
    <dbReference type="NCBI Taxonomy" id="3077"/>
    <lineage>
        <taxon>Eukaryota</taxon>
        <taxon>Viridiplantae</taxon>
        <taxon>Chlorophyta</taxon>
        <taxon>core chlorophytes</taxon>
        <taxon>Trebouxiophyceae</taxon>
        <taxon>Chlorellales</taxon>
        <taxon>Chlorellaceae</taxon>
        <taxon>Chlorella clade</taxon>
        <taxon>Chlorella</taxon>
    </lineage>
</organism>
<evidence type="ECO:0000259" key="3">
    <source>
        <dbReference type="PROSITE" id="PS50071"/>
    </source>
</evidence>
<dbReference type="EMBL" id="SIDB01000008">
    <property type="protein sequence ID" value="KAI3429507.1"/>
    <property type="molecule type" value="Genomic_DNA"/>
</dbReference>
<keyword evidence="5" id="KW-1185">Reference proteome</keyword>
<dbReference type="SUPFAM" id="SSF46689">
    <property type="entry name" value="Homeodomain-like"/>
    <property type="match status" value="1"/>
</dbReference>
<dbReference type="GO" id="GO:0005634">
    <property type="term" value="C:nucleus"/>
    <property type="evidence" value="ECO:0007669"/>
    <property type="project" value="UniProtKB-SubCell"/>
</dbReference>
<keyword evidence="1" id="KW-0371">Homeobox</keyword>
<evidence type="ECO:0000313" key="4">
    <source>
        <dbReference type="EMBL" id="KAI3429507.1"/>
    </source>
</evidence>
<feature type="compositionally biased region" description="Acidic residues" evidence="2">
    <location>
        <begin position="239"/>
        <end position="258"/>
    </location>
</feature>
<dbReference type="SMART" id="SM00389">
    <property type="entry name" value="HOX"/>
    <property type="match status" value="1"/>
</dbReference>
<dbReference type="Gene3D" id="1.10.10.60">
    <property type="entry name" value="Homeodomain-like"/>
    <property type="match status" value="1"/>
</dbReference>
<keyword evidence="1" id="KW-0539">Nucleus</keyword>
<dbReference type="InterPro" id="IPR001356">
    <property type="entry name" value="HD"/>
</dbReference>
<comment type="subcellular location">
    <subcellularLocation>
        <location evidence="1">Nucleus</location>
    </subcellularLocation>
</comment>
<keyword evidence="1" id="KW-0238">DNA-binding</keyword>
<evidence type="ECO:0000256" key="2">
    <source>
        <dbReference type="SAM" id="MobiDB-lite"/>
    </source>
</evidence>
<feature type="compositionally biased region" description="Low complexity" evidence="2">
    <location>
        <begin position="209"/>
        <end position="224"/>
    </location>
</feature>
<gene>
    <name evidence="4" type="ORF">D9Q98_005596</name>
</gene>
<comment type="caution">
    <text evidence="4">The sequence shown here is derived from an EMBL/GenBank/DDBJ whole genome shotgun (WGS) entry which is preliminary data.</text>
</comment>
<dbReference type="InterPro" id="IPR009057">
    <property type="entry name" value="Homeodomain-like_sf"/>
</dbReference>
<evidence type="ECO:0000256" key="1">
    <source>
        <dbReference type="PROSITE-ProRule" id="PRU00108"/>
    </source>
</evidence>
<dbReference type="OrthoDB" id="514822at2759"/>
<name>A0A9D4TMB4_CHLVU</name>
<dbReference type="PROSITE" id="PS50071">
    <property type="entry name" value="HOMEOBOX_2"/>
    <property type="match status" value="1"/>
</dbReference>
<dbReference type="GO" id="GO:0003677">
    <property type="term" value="F:DNA binding"/>
    <property type="evidence" value="ECO:0007669"/>
    <property type="project" value="UniProtKB-UniRule"/>
</dbReference>
<dbReference type="AlphaFoldDB" id="A0A9D4TMB4"/>
<sequence>MQALGRCALGPARRVGQQRAASLVVRASTDDLEDWQVTKLKQALTKGRRQVEVEKMSKDLGVPRQTVLQWLKDAPKPDPAQASLSEARAAAQQAVAERQVVLEEAQAQRQAAAPSSSTPFKGTAAAARRSGSGGSRTPVWKQYAKKKALGKQAEATLEMIFSRTQWPSDEAIGSLWELHRLPRDKVVEWFQLRRRRDQRRRGSGGSTGGAAPARDSSPAAVAAAQRESEDSRGPAFLVEYDDEDELDGGSSGDEEVEAAVERKAGGVAKATARAAVPAGGGITALSGSGSVEGVSQWDAEWQENSSEKEKKEKY</sequence>